<comment type="similarity">
    <text evidence="1">Belongs to the complex I 24 kDa subunit family.</text>
</comment>
<dbReference type="CDD" id="cd03064">
    <property type="entry name" value="TRX_Fd_NuoE"/>
    <property type="match status" value="1"/>
</dbReference>
<gene>
    <name evidence="10" type="primary">hoxE</name>
    <name evidence="10" type="ORF">HF203_09240</name>
</gene>
<evidence type="ECO:0000313" key="11">
    <source>
        <dbReference type="Proteomes" id="UP000740754"/>
    </source>
</evidence>
<evidence type="ECO:0000256" key="3">
    <source>
        <dbReference type="ARBA" id="ARBA00022714"/>
    </source>
</evidence>
<evidence type="ECO:0000256" key="1">
    <source>
        <dbReference type="ARBA" id="ARBA00010643"/>
    </source>
</evidence>
<protein>
    <recommendedName>
        <fullName evidence="2">NADH-quinone oxidoreductase subunit E</fullName>
    </recommendedName>
    <alternativeName>
        <fullName evidence="7">NADH dehydrogenase I subunit E</fullName>
    </alternativeName>
    <alternativeName>
        <fullName evidence="8">NDH-1 subunit E</fullName>
    </alternativeName>
</protein>
<dbReference type="PANTHER" id="PTHR43342:SF2">
    <property type="entry name" value="POTENTIAL NAD-REDUCING HYDROGENASE SUBUNIT"/>
    <property type="match status" value="1"/>
</dbReference>
<keyword evidence="6" id="KW-0411">Iron-sulfur</keyword>
<evidence type="ECO:0000256" key="6">
    <source>
        <dbReference type="ARBA" id="ARBA00023014"/>
    </source>
</evidence>
<dbReference type="InterPro" id="IPR036249">
    <property type="entry name" value="Thioredoxin-like_sf"/>
</dbReference>
<dbReference type="Gene3D" id="1.10.10.1590">
    <property type="entry name" value="NADH-quinone oxidoreductase subunit E"/>
    <property type="match status" value="1"/>
</dbReference>
<reference evidence="10 11" key="1">
    <citation type="submission" date="2020-04" db="EMBL/GenBank/DDBJ databases">
        <title>Draft Whole-Genome sequence of Marichromatium bheemlicum DSM 18632, type strain.</title>
        <authorList>
            <person name="Kyndt J.A."/>
            <person name="Meyer T.E."/>
        </authorList>
    </citation>
    <scope>NUCLEOTIDE SEQUENCE [LARGE SCALE GENOMIC DNA]</scope>
    <source>
        <strain evidence="10 11">DSM 18632</strain>
    </source>
</reference>
<organism evidence="10 11">
    <name type="scientific">Marichromatium bheemlicum</name>
    <dbReference type="NCBI Taxonomy" id="365339"/>
    <lineage>
        <taxon>Bacteria</taxon>
        <taxon>Pseudomonadati</taxon>
        <taxon>Pseudomonadota</taxon>
        <taxon>Gammaproteobacteria</taxon>
        <taxon>Chromatiales</taxon>
        <taxon>Chromatiaceae</taxon>
        <taxon>Marichromatium</taxon>
    </lineage>
</organism>
<name>A0ABX1I898_9GAMM</name>
<keyword evidence="5" id="KW-0408">Iron</keyword>
<dbReference type="Proteomes" id="UP000740754">
    <property type="component" value="Unassembled WGS sequence"/>
</dbReference>
<evidence type="ECO:0000256" key="8">
    <source>
        <dbReference type="ARBA" id="ARBA00032788"/>
    </source>
</evidence>
<dbReference type="PANTHER" id="PTHR43342">
    <property type="entry name" value="NADH-QUINONE OXIDOREDUCTASE, E SUBUNIT"/>
    <property type="match status" value="1"/>
</dbReference>
<evidence type="ECO:0000256" key="9">
    <source>
        <dbReference type="ARBA" id="ARBA00034078"/>
    </source>
</evidence>
<evidence type="ECO:0000313" key="10">
    <source>
        <dbReference type="EMBL" id="NKN33406.1"/>
    </source>
</evidence>
<keyword evidence="11" id="KW-1185">Reference proteome</keyword>
<evidence type="ECO:0000256" key="4">
    <source>
        <dbReference type="ARBA" id="ARBA00022723"/>
    </source>
</evidence>
<dbReference type="EMBL" id="JAAXKX010000011">
    <property type="protein sequence ID" value="NKN33406.1"/>
    <property type="molecule type" value="Genomic_DNA"/>
</dbReference>
<comment type="caution">
    <text evidence="10">The sequence shown here is derived from an EMBL/GenBank/DDBJ whole genome shotgun (WGS) entry which is preliminary data.</text>
</comment>
<keyword evidence="4" id="KW-0479">Metal-binding</keyword>
<dbReference type="InterPro" id="IPR002023">
    <property type="entry name" value="NuoE-like"/>
</dbReference>
<comment type="cofactor">
    <cofactor evidence="9">
        <name>[2Fe-2S] cluster</name>
        <dbReference type="ChEBI" id="CHEBI:190135"/>
    </cofactor>
</comment>
<dbReference type="Gene3D" id="3.40.30.10">
    <property type="entry name" value="Glutaredoxin"/>
    <property type="match status" value="1"/>
</dbReference>
<dbReference type="PIRSF" id="PIRSF000216">
    <property type="entry name" value="NADH_DH_24kDa"/>
    <property type="match status" value="1"/>
</dbReference>
<keyword evidence="3" id="KW-0001">2Fe-2S</keyword>
<dbReference type="Pfam" id="PF01257">
    <property type="entry name" value="2Fe-2S_thioredx"/>
    <property type="match status" value="1"/>
</dbReference>
<dbReference type="RefSeq" id="WP_168668926.1">
    <property type="nucleotide sequence ID" value="NZ_JAAXKX010000011.1"/>
</dbReference>
<dbReference type="NCBIfam" id="NF005747">
    <property type="entry name" value="PRK07571.1"/>
    <property type="match status" value="1"/>
</dbReference>
<dbReference type="SUPFAM" id="SSF52833">
    <property type="entry name" value="Thioredoxin-like"/>
    <property type="match status" value="1"/>
</dbReference>
<dbReference type="InterPro" id="IPR042128">
    <property type="entry name" value="NuoE_dom"/>
</dbReference>
<accession>A0ABX1I898</accession>
<evidence type="ECO:0000256" key="7">
    <source>
        <dbReference type="ARBA" id="ARBA00031580"/>
    </source>
</evidence>
<dbReference type="InterPro" id="IPR028431">
    <property type="entry name" value="NADP_DH_HndA-like"/>
</dbReference>
<proteinExistence type="inferred from homology"/>
<dbReference type="InterPro" id="IPR041921">
    <property type="entry name" value="NuoE_N"/>
</dbReference>
<sequence>MSLHRPKPALPSDDTRWKLVNATMRRNGYADHALIETLHSIQNAFGYLDETALRFVAAALDVPLSKVFGVATFYHLFRLKPKGRHTCVVCTGTACYIKGAGVLVDALRAHHQVEPGETTADGALSVLTARCVGACGLAPAAVVDGEVVGKLAPEALLARLDRLDAAPAPPGLPASSRPRAPA</sequence>
<evidence type="ECO:0000256" key="5">
    <source>
        <dbReference type="ARBA" id="ARBA00023004"/>
    </source>
</evidence>
<evidence type="ECO:0000256" key="2">
    <source>
        <dbReference type="ARBA" id="ARBA00019898"/>
    </source>
</evidence>